<gene>
    <name evidence="3" type="ORF">HB662_06475</name>
</gene>
<organism evidence="3 4">
    <name type="scientific">Falsiroseomonas frigidaquae</name>
    <dbReference type="NCBI Taxonomy" id="487318"/>
    <lineage>
        <taxon>Bacteria</taxon>
        <taxon>Pseudomonadati</taxon>
        <taxon>Pseudomonadota</taxon>
        <taxon>Alphaproteobacteria</taxon>
        <taxon>Acetobacterales</taxon>
        <taxon>Roseomonadaceae</taxon>
        <taxon>Falsiroseomonas</taxon>
    </lineage>
</organism>
<dbReference type="InterPro" id="IPR023210">
    <property type="entry name" value="NADP_OxRdtase_dom"/>
</dbReference>
<dbReference type="Proteomes" id="UP000765160">
    <property type="component" value="Unassembled WGS sequence"/>
</dbReference>
<dbReference type="InterPro" id="IPR050791">
    <property type="entry name" value="Aldo-Keto_reductase"/>
</dbReference>
<proteinExistence type="predicted"/>
<evidence type="ECO:0000313" key="3">
    <source>
        <dbReference type="EMBL" id="NKE44416.1"/>
    </source>
</evidence>
<dbReference type="InterPro" id="IPR020471">
    <property type="entry name" value="AKR"/>
</dbReference>
<evidence type="ECO:0000313" key="4">
    <source>
        <dbReference type="Proteomes" id="UP000765160"/>
    </source>
</evidence>
<evidence type="ECO:0000256" key="1">
    <source>
        <dbReference type="ARBA" id="ARBA00023002"/>
    </source>
</evidence>
<dbReference type="SUPFAM" id="SSF51430">
    <property type="entry name" value="NAD(P)-linked oxidoreductase"/>
    <property type="match status" value="1"/>
</dbReference>
<dbReference type="Gene3D" id="3.20.20.100">
    <property type="entry name" value="NADP-dependent oxidoreductase domain"/>
    <property type="match status" value="1"/>
</dbReference>
<dbReference type="PANTHER" id="PTHR43625:SF40">
    <property type="entry name" value="ALDO-KETO REDUCTASE YAKC [NADP(+)]"/>
    <property type="match status" value="1"/>
</dbReference>
<comment type="caution">
    <text evidence="3">The sequence shown here is derived from an EMBL/GenBank/DDBJ whole genome shotgun (WGS) entry which is preliminary data.</text>
</comment>
<name>A0ABX1EUV2_9PROT</name>
<dbReference type="RefSeq" id="WP_168048390.1">
    <property type="nucleotide sequence ID" value="NZ_JAATJR010000002.1"/>
</dbReference>
<feature type="domain" description="NADP-dependent oxidoreductase" evidence="2">
    <location>
        <begin position="16"/>
        <end position="304"/>
    </location>
</feature>
<dbReference type="PANTHER" id="PTHR43625">
    <property type="entry name" value="AFLATOXIN B1 ALDEHYDE REDUCTASE"/>
    <property type="match status" value="1"/>
</dbReference>
<dbReference type="Pfam" id="PF00248">
    <property type="entry name" value="Aldo_ket_red"/>
    <property type="match status" value="1"/>
</dbReference>
<dbReference type="PRINTS" id="PR00069">
    <property type="entry name" value="ALDKETRDTASE"/>
</dbReference>
<evidence type="ECO:0000259" key="2">
    <source>
        <dbReference type="Pfam" id="PF00248"/>
    </source>
</evidence>
<sequence length="330" mass="34777">MLFRNLGPQGPRISAIGLGCMGMSDFYGPADEATSIATIHAAQDAGITWLDTGDFYGMGHNEMLLREALRGGRRDRAFLAVKFGAQRDPSGAFIGFDTRPAAVKTALAYTLKRLGTDHIDLYQPARLDPAVPIEETVGAIAELVAAGHVRHIGLSEMGPATIRRAHATHPIAALQIEYSLMSRGPEAAIMPLLEELGIALNPYGVLSRGLLGGSLPGGRGDFRAHSPRFQGANLARNQALAAAVAALAEERGATPAQMAIAWVLAKGPHIIPLVGARRPERLAEALGALELRLTPAEVAALEAAVPAEAVAGTRYDAHQMAMLDSERPAA</sequence>
<protein>
    <submittedName>
        <fullName evidence="3">Aldo/keto reductase</fullName>
    </submittedName>
</protein>
<accession>A0ABX1EUV2</accession>
<dbReference type="EMBL" id="JAAVTX010000002">
    <property type="protein sequence ID" value="NKE44416.1"/>
    <property type="molecule type" value="Genomic_DNA"/>
</dbReference>
<keyword evidence="1" id="KW-0560">Oxidoreductase</keyword>
<reference evidence="3 4" key="1">
    <citation type="submission" date="2020-03" db="EMBL/GenBank/DDBJ databases">
        <title>Roseomonas selenitidurans sp. nov. isolated from soil.</title>
        <authorList>
            <person name="Liu H."/>
        </authorList>
    </citation>
    <scope>NUCLEOTIDE SEQUENCE [LARGE SCALE GENOMIC DNA]</scope>
    <source>
        <strain evidence="3 4">JCM 15073</strain>
    </source>
</reference>
<keyword evidence="4" id="KW-1185">Reference proteome</keyword>
<dbReference type="InterPro" id="IPR036812">
    <property type="entry name" value="NAD(P)_OxRdtase_dom_sf"/>
</dbReference>